<dbReference type="AlphaFoldDB" id="A0A6M1LCX6"/>
<name>A0A6M1LCX6_9ACTN</name>
<proteinExistence type="predicted"/>
<gene>
    <name evidence="2" type="ORF">ENC19_27490</name>
</gene>
<evidence type="ECO:0000313" key="2">
    <source>
        <dbReference type="EMBL" id="NGM16106.1"/>
    </source>
</evidence>
<feature type="region of interest" description="Disordered" evidence="1">
    <location>
        <begin position="244"/>
        <end position="266"/>
    </location>
</feature>
<comment type="caution">
    <text evidence="2">The sequence shown here is derived from an EMBL/GenBank/DDBJ whole genome shotgun (WGS) entry which is preliminary data.</text>
</comment>
<evidence type="ECO:0000313" key="3">
    <source>
        <dbReference type="Proteomes" id="UP000478148"/>
    </source>
</evidence>
<protein>
    <submittedName>
        <fullName evidence="2">Uncharacterized protein</fullName>
    </submittedName>
</protein>
<keyword evidence="3" id="KW-1185">Reference proteome</keyword>
<accession>A0A6M1LCX6</accession>
<dbReference type="EMBL" id="SAIY01000013">
    <property type="protein sequence ID" value="NGM16106.1"/>
    <property type="molecule type" value="Genomic_DNA"/>
</dbReference>
<organism evidence="2 3">
    <name type="scientific">Verrucosispora sioxanthis</name>
    <dbReference type="NCBI Taxonomy" id="2499994"/>
    <lineage>
        <taxon>Bacteria</taxon>
        <taxon>Bacillati</taxon>
        <taxon>Actinomycetota</taxon>
        <taxon>Actinomycetes</taxon>
        <taxon>Micromonosporales</taxon>
        <taxon>Micromonosporaceae</taxon>
        <taxon>Micromonospora</taxon>
    </lineage>
</organism>
<evidence type="ECO:0000256" key="1">
    <source>
        <dbReference type="SAM" id="MobiDB-lite"/>
    </source>
</evidence>
<dbReference type="RefSeq" id="WP_164449964.1">
    <property type="nucleotide sequence ID" value="NZ_SAIY01000013.1"/>
</dbReference>
<sequence length="266" mass="29164">MELRRHRTLLVLGLFLFVTGALVLGCIEGLTVFGWILGFMTLLTGGGMVLAHRRPFKFHIGPNGLVVQVTGFSRAVPWAEVDAIILDPQVPTVGEKHRISTFLLLVPAAGSTIGGPFDGRSPLDGRPALVLVDLVDVRQPVKEVAAVLARFAGSRFTDVRQLHRARFDSPQFTMRPEGYEPARVNQLIQIGQDVLLLEQSVVRSEAKTMFDRARAELPTSELGYDRAEVDSMLDELSSLIARRPDEAVPPNQHDPCNPSDQSTPPG</sequence>
<reference evidence="2 3" key="1">
    <citation type="submission" date="2020-02" db="EMBL/GenBank/DDBJ databases">
        <title>Draft Genome Sequence of Verrucosispora sp. Strain CWR15, Isolated from Gulf of Mexico Sponge.</title>
        <authorList>
            <person name="Kennedy S.J."/>
            <person name="Cella E."/>
            <person name="Azarian T."/>
            <person name="Baker B.J."/>
            <person name="Shaw L.N."/>
        </authorList>
    </citation>
    <scope>NUCLEOTIDE SEQUENCE [LARGE SCALE GENOMIC DNA]</scope>
    <source>
        <strain evidence="2 3">CWR15</strain>
    </source>
</reference>
<dbReference type="Proteomes" id="UP000478148">
    <property type="component" value="Unassembled WGS sequence"/>
</dbReference>
<dbReference type="PROSITE" id="PS51257">
    <property type="entry name" value="PROKAR_LIPOPROTEIN"/>
    <property type="match status" value="1"/>
</dbReference>